<evidence type="ECO:0000313" key="4">
    <source>
        <dbReference type="EMBL" id="KAG2381254.1"/>
    </source>
</evidence>
<evidence type="ECO:0000259" key="3">
    <source>
        <dbReference type="Pfam" id="PF05347"/>
    </source>
</evidence>
<reference evidence="4 5" key="1">
    <citation type="journal article" date="2018" name="BMC Genomics">
        <title>The genome of Naegleria lovaniensis, the basis for a comparative approach to unravel pathogenicity factors of the human pathogenic amoeba N. fowleri.</title>
        <authorList>
            <person name="Liechti N."/>
            <person name="Schurch N."/>
            <person name="Bruggmann R."/>
            <person name="Wittwer M."/>
        </authorList>
    </citation>
    <scope>NUCLEOTIDE SEQUENCE [LARGE SCALE GENOMIC DNA]</scope>
    <source>
        <strain evidence="4 5">ATCC 30569</strain>
    </source>
</reference>
<dbReference type="EMBL" id="PYSW02000027">
    <property type="protein sequence ID" value="KAG2381254.1"/>
    <property type="molecule type" value="Genomic_DNA"/>
</dbReference>
<feature type="compositionally biased region" description="Low complexity" evidence="2">
    <location>
        <begin position="180"/>
        <end position="190"/>
    </location>
</feature>
<feature type="domain" description="Complex 1 LYR protein" evidence="3">
    <location>
        <begin position="69"/>
        <end position="104"/>
    </location>
</feature>
<dbReference type="AlphaFoldDB" id="A0AA88GHT0"/>
<proteinExistence type="inferred from homology"/>
<evidence type="ECO:0000313" key="5">
    <source>
        <dbReference type="Proteomes" id="UP000816034"/>
    </source>
</evidence>
<evidence type="ECO:0000256" key="1">
    <source>
        <dbReference type="ARBA" id="ARBA00009508"/>
    </source>
</evidence>
<dbReference type="InterPro" id="IPR040330">
    <property type="entry name" value="LYRM1"/>
</dbReference>
<protein>
    <recommendedName>
        <fullName evidence="3">Complex 1 LYR protein domain-containing protein</fullName>
    </recommendedName>
</protein>
<comment type="caution">
    <text evidence="4">The sequence shown here is derived from an EMBL/GenBank/DDBJ whole genome shotgun (WGS) entry which is preliminary data.</text>
</comment>
<evidence type="ECO:0000256" key="2">
    <source>
        <dbReference type="SAM" id="MobiDB-lite"/>
    </source>
</evidence>
<feature type="compositionally biased region" description="Polar residues" evidence="2">
    <location>
        <begin position="191"/>
        <end position="202"/>
    </location>
</feature>
<dbReference type="PANTHER" id="PTHR14273">
    <property type="entry name" value="LYR MOTIF-CONTAINING PROTEIN 1"/>
    <property type="match status" value="1"/>
</dbReference>
<sequence>MFTTRSFSPQQQRVLSLYRQILKLGHSWEKLSYHHTITAFHKKIYEAQFISKEKDHNDFTKDEAEVLREKEYIISEAKKLFRENKNLTNPQDIQDKINEAEKRLLITQHYGIPFERPEHVNLYDHYWKGALDENAAEELASKEDGEEHIYYANVENPNEVHDWHSLNPKLPKIERKKPAHSSATNSAATSQNFQRASDSHVTSKVAAGGDTEFNLEEENWK</sequence>
<dbReference type="InterPro" id="IPR045294">
    <property type="entry name" value="Complex1_LYR_LYRM1"/>
</dbReference>
<feature type="region of interest" description="Disordered" evidence="2">
    <location>
        <begin position="173"/>
        <end position="221"/>
    </location>
</feature>
<dbReference type="CDD" id="cd20261">
    <property type="entry name" value="Complex1_LYR_LYRM1"/>
    <property type="match status" value="1"/>
</dbReference>
<comment type="similarity">
    <text evidence="1">Belongs to the complex I LYR family.</text>
</comment>
<dbReference type="PANTHER" id="PTHR14273:SF0">
    <property type="entry name" value="LYR MOTIF-CONTAINING PROTEIN 1"/>
    <property type="match status" value="1"/>
</dbReference>
<dbReference type="GO" id="GO:0005739">
    <property type="term" value="C:mitochondrion"/>
    <property type="evidence" value="ECO:0007669"/>
    <property type="project" value="TreeGrafter"/>
</dbReference>
<keyword evidence="5" id="KW-1185">Reference proteome</keyword>
<dbReference type="Pfam" id="PF05347">
    <property type="entry name" value="Complex1_LYR"/>
    <property type="match status" value="1"/>
</dbReference>
<dbReference type="Proteomes" id="UP000816034">
    <property type="component" value="Unassembled WGS sequence"/>
</dbReference>
<name>A0AA88GHT0_NAELO</name>
<gene>
    <name evidence="4" type="ORF">C9374_006243</name>
</gene>
<dbReference type="RefSeq" id="XP_044546934.1">
    <property type="nucleotide sequence ID" value="XM_044696082.1"/>
</dbReference>
<accession>A0AA88GHT0</accession>
<dbReference type="InterPro" id="IPR008011">
    <property type="entry name" value="Complex1_LYR_dom"/>
</dbReference>
<dbReference type="GeneID" id="68098697"/>
<organism evidence="4 5">
    <name type="scientific">Naegleria lovaniensis</name>
    <name type="common">Amoeba</name>
    <dbReference type="NCBI Taxonomy" id="51637"/>
    <lineage>
        <taxon>Eukaryota</taxon>
        <taxon>Discoba</taxon>
        <taxon>Heterolobosea</taxon>
        <taxon>Tetramitia</taxon>
        <taxon>Eutetramitia</taxon>
        <taxon>Vahlkampfiidae</taxon>
        <taxon>Naegleria</taxon>
    </lineage>
</organism>